<dbReference type="InParanoid" id="A0A166MXB4"/>
<dbReference type="OrthoDB" id="10609708at2759"/>
<feature type="region of interest" description="Disordered" evidence="1">
    <location>
        <begin position="1"/>
        <end position="47"/>
    </location>
</feature>
<accession>A0A166MXB4</accession>
<evidence type="ECO:0000256" key="1">
    <source>
        <dbReference type="SAM" id="MobiDB-lite"/>
    </source>
</evidence>
<reference evidence="2 3" key="1">
    <citation type="journal article" date="2016" name="Mol. Biol. Evol.">
        <title>Comparative Genomics of Early-Diverging Mushroom-Forming Fungi Provides Insights into the Origins of Lignocellulose Decay Capabilities.</title>
        <authorList>
            <person name="Nagy L.G."/>
            <person name="Riley R."/>
            <person name="Tritt A."/>
            <person name="Adam C."/>
            <person name="Daum C."/>
            <person name="Floudas D."/>
            <person name="Sun H."/>
            <person name="Yadav J.S."/>
            <person name="Pangilinan J."/>
            <person name="Larsson K.H."/>
            <person name="Matsuura K."/>
            <person name="Barry K."/>
            <person name="Labutti K."/>
            <person name="Kuo R."/>
            <person name="Ohm R.A."/>
            <person name="Bhattacharya S.S."/>
            <person name="Shirouzu T."/>
            <person name="Yoshinaga Y."/>
            <person name="Martin F.M."/>
            <person name="Grigoriev I.V."/>
            <person name="Hibbett D.S."/>
        </authorList>
    </citation>
    <scope>NUCLEOTIDE SEQUENCE [LARGE SCALE GENOMIC DNA]</scope>
    <source>
        <strain evidence="2 3">HHB12029</strain>
    </source>
</reference>
<dbReference type="EMBL" id="KV426860">
    <property type="protein sequence ID" value="KZV78525.1"/>
    <property type="molecule type" value="Genomic_DNA"/>
</dbReference>
<organism evidence="2 3">
    <name type="scientific">Exidia glandulosa HHB12029</name>
    <dbReference type="NCBI Taxonomy" id="1314781"/>
    <lineage>
        <taxon>Eukaryota</taxon>
        <taxon>Fungi</taxon>
        <taxon>Dikarya</taxon>
        <taxon>Basidiomycota</taxon>
        <taxon>Agaricomycotina</taxon>
        <taxon>Agaricomycetes</taxon>
        <taxon>Auriculariales</taxon>
        <taxon>Exidiaceae</taxon>
        <taxon>Exidia</taxon>
    </lineage>
</organism>
<dbReference type="AlphaFoldDB" id="A0A166MXB4"/>
<sequence length="286" mass="30929">MTGKSPEGDTHNTLDDALIGEQQTTPTRRATAQKRNRDSPSTPSRTRAIALIGSITDSVRTGAIRGLRALSDTIERAHDSASQSSGSDPPSPTMALRTAHKTPEGKRRRTVLTERRARATHANWRGTRWDYSGAIADKVFYDVGDTGPSSFSFPRAPATAEEDAEMSEDGVSNALARARAPRTPSVRSAASCSGSAPFRHPELYTEEEYALRPSTTTGPGDWGTRCTAYEDADGARGGTLAETGRRDASWRVLRIWASLHLYFTFPLVDITPVSLHNLAEGLSCAL</sequence>
<dbReference type="Proteomes" id="UP000077266">
    <property type="component" value="Unassembled WGS sequence"/>
</dbReference>
<evidence type="ECO:0000313" key="2">
    <source>
        <dbReference type="EMBL" id="KZV78525.1"/>
    </source>
</evidence>
<evidence type="ECO:0000313" key="3">
    <source>
        <dbReference type="Proteomes" id="UP000077266"/>
    </source>
</evidence>
<name>A0A166MXB4_EXIGL</name>
<protein>
    <submittedName>
        <fullName evidence="2">Uncharacterized protein</fullName>
    </submittedName>
</protein>
<keyword evidence="3" id="KW-1185">Reference proteome</keyword>
<feature type="region of interest" description="Disordered" evidence="1">
    <location>
        <begin position="76"/>
        <end position="109"/>
    </location>
</feature>
<gene>
    <name evidence="2" type="ORF">EXIGLDRAFT_783694</name>
</gene>
<feature type="compositionally biased region" description="Basic and acidic residues" evidence="1">
    <location>
        <begin position="1"/>
        <end position="14"/>
    </location>
</feature>
<proteinExistence type="predicted"/>